<sequence>MDVISEILSRTPVKSVCRFRCVSKAWQALISDATFLGTHKEPLPLLIVNSIGHDLQLLDLDGNVIRVMKRAGTFLTIYGVGCAIPSGNYKLVFLARSQACQVLTLQDGAEWRHAQPSPAQVFFNGYRQYSSVTINGVMRFFHYNWEAPQGDENYILCFHLESEEWKESIKGPVKLTDPYDMPEPIMTELNDTLCIVEWEELVTHVWLLIDPVDSIWVKTYTIPMAPATYVEMPLRMVCDNGEKVLLHCSPRRFTSTATRTLQDYDPLTGSHTHRINFRAYGLGKVGICRMDLKYVVSSKIFTMVEPEEFNLPLLLE</sequence>
<reference evidence="3" key="2">
    <citation type="submission" date="2017-06" db="EMBL/GenBank/DDBJ databases">
        <title>WGS assembly of Brachypodium distachyon.</title>
        <authorList>
            <consortium name="The International Brachypodium Initiative"/>
            <person name="Lucas S."/>
            <person name="Harmon-Smith M."/>
            <person name="Lail K."/>
            <person name="Tice H."/>
            <person name="Grimwood J."/>
            <person name="Bruce D."/>
            <person name="Barry K."/>
            <person name="Shu S."/>
            <person name="Lindquist E."/>
            <person name="Wang M."/>
            <person name="Pitluck S."/>
            <person name="Vogel J.P."/>
            <person name="Garvin D.F."/>
            <person name="Mockler T.C."/>
            <person name="Schmutz J."/>
            <person name="Rokhsar D."/>
            <person name="Bevan M.W."/>
        </authorList>
    </citation>
    <scope>NUCLEOTIDE SEQUENCE</scope>
    <source>
        <strain evidence="3">Bd21</strain>
    </source>
</reference>
<reference evidence="3 4" key="1">
    <citation type="journal article" date="2010" name="Nature">
        <title>Genome sequencing and analysis of the model grass Brachypodium distachyon.</title>
        <authorList>
            <consortium name="International Brachypodium Initiative"/>
        </authorList>
    </citation>
    <scope>NUCLEOTIDE SEQUENCE [LARGE SCALE GENOMIC DNA]</scope>
    <source>
        <strain evidence="3 4">Bd21</strain>
    </source>
</reference>
<dbReference type="Proteomes" id="UP000008810">
    <property type="component" value="Chromosome 2"/>
</dbReference>
<feature type="domain" description="F-box" evidence="1">
    <location>
        <begin position="2"/>
        <end position="33"/>
    </location>
</feature>
<dbReference type="EnsemblPlants" id="KQK04795">
    <property type="protein sequence ID" value="KQK04795"/>
    <property type="gene ID" value="BRADI_2g15983v3"/>
</dbReference>
<proteinExistence type="predicted"/>
<dbReference type="Pfam" id="PF08268">
    <property type="entry name" value="FBA_3"/>
    <property type="match status" value="1"/>
</dbReference>
<dbReference type="Gene3D" id="1.20.1280.50">
    <property type="match status" value="1"/>
</dbReference>
<dbReference type="InterPro" id="IPR001810">
    <property type="entry name" value="F-box_dom"/>
</dbReference>
<dbReference type="Gramene" id="KQK04795">
    <property type="protein sequence ID" value="KQK04795"/>
    <property type="gene ID" value="BRADI_2g15983v3"/>
</dbReference>
<gene>
    <name evidence="3" type="ORF">BRADI_2g15983v3</name>
</gene>
<dbReference type="SUPFAM" id="SSF81383">
    <property type="entry name" value="F-box domain"/>
    <property type="match status" value="1"/>
</dbReference>
<organism evidence="3">
    <name type="scientific">Brachypodium distachyon</name>
    <name type="common">Purple false brome</name>
    <name type="synonym">Trachynia distachya</name>
    <dbReference type="NCBI Taxonomy" id="15368"/>
    <lineage>
        <taxon>Eukaryota</taxon>
        <taxon>Viridiplantae</taxon>
        <taxon>Streptophyta</taxon>
        <taxon>Embryophyta</taxon>
        <taxon>Tracheophyta</taxon>
        <taxon>Spermatophyta</taxon>
        <taxon>Magnoliopsida</taxon>
        <taxon>Liliopsida</taxon>
        <taxon>Poales</taxon>
        <taxon>Poaceae</taxon>
        <taxon>BOP clade</taxon>
        <taxon>Pooideae</taxon>
        <taxon>Stipodae</taxon>
        <taxon>Brachypodieae</taxon>
        <taxon>Brachypodium</taxon>
    </lineage>
</organism>
<dbReference type="PANTHER" id="PTHR31111:SF136">
    <property type="entry name" value="F-BOX ASSOCIATED DOMAIN-CONTAINING PROTEIN"/>
    <property type="match status" value="1"/>
</dbReference>
<dbReference type="NCBIfam" id="TIGR01640">
    <property type="entry name" value="F_box_assoc_1"/>
    <property type="match status" value="1"/>
</dbReference>
<dbReference type="EMBL" id="CM000881">
    <property type="protein sequence ID" value="KQK04795.1"/>
    <property type="molecule type" value="Genomic_DNA"/>
</dbReference>
<dbReference type="InterPro" id="IPR036047">
    <property type="entry name" value="F-box-like_dom_sf"/>
</dbReference>
<accession>A0A0Q3IFW1</accession>
<evidence type="ECO:0000313" key="4">
    <source>
        <dbReference type="EnsemblPlants" id="KQK04795"/>
    </source>
</evidence>
<dbReference type="InParanoid" id="A0A0Q3IFW1"/>
<dbReference type="AlphaFoldDB" id="A0A0Q3IFW1"/>
<dbReference type="CDD" id="cd22157">
    <property type="entry name" value="F-box_AtFBW1-like"/>
    <property type="match status" value="1"/>
</dbReference>
<keyword evidence="5" id="KW-1185">Reference proteome</keyword>
<evidence type="ECO:0000313" key="5">
    <source>
        <dbReference type="Proteomes" id="UP000008810"/>
    </source>
</evidence>
<protein>
    <recommendedName>
        <fullName evidence="6">F-box domain-containing protein</fullName>
    </recommendedName>
</protein>
<name>A0A0Q3IFW1_BRADI</name>
<dbReference type="Pfam" id="PF00646">
    <property type="entry name" value="F-box"/>
    <property type="match status" value="1"/>
</dbReference>
<reference evidence="4" key="3">
    <citation type="submission" date="2018-08" db="UniProtKB">
        <authorList>
            <consortium name="EnsemblPlants"/>
        </authorList>
    </citation>
    <scope>IDENTIFICATION</scope>
    <source>
        <strain evidence="4">cv. Bd21</strain>
    </source>
</reference>
<dbReference type="InterPro" id="IPR013187">
    <property type="entry name" value="F-box-assoc_dom_typ3"/>
</dbReference>
<evidence type="ECO:0000259" key="2">
    <source>
        <dbReference type="Pfam" id="PF08268"/>
    </source>
</evidence>
<dbReference type="PANTHER" id="PTHR31111">
    <property type="entry name" value="BNAA05G37150D PROTEIN-RELATED"/>
    <property type="match status" value="1"/>
</dbReference>
<feature type="domain" description="F-box associated beta-propeller type 3" evidence="2">
    <location>
        <begin position="87"/>
        <end position="247"/>
    </location>
</feature>
<evidence type="ECO:0000313" key="3">
    <source>
        <dbReference type="EMBL" id="KQK04795.1"/>
    </source>
</evidence>
<evidence type="ECO:0000259" key="1">
    <source>
        <dbReference type="Pfam" id="PF00646"/>
    </source>
</evidence>
<dbReference type="InterPro" id="IPR017451">
    <property type="entry name" value="F-box-assoc_interact_dom"/>
</dbReference>
<dbReference type="OrthoDB" id="665311at2759"/>
<evidence type="ECO:0008006" key="6">
    <source>
        <dbReference type="Google" id="ProtNLM"/>
    </source>
</evidence>